<organism evidence="1 2">
    <name type="scientific">Romanomermis culicivorax</name>
    <name type="common">Nematode worm</name>
    <dbReference type="NCBI Taxonomy" id="13658"/>
    <lineage>
        <taxon>Eukaryota</taxon>
        <taxon>Metazoa</taxon>
        <taxon>Ecdysozoa</taxon>
        <taxon>Nematoda</taxon>
        <taxon>Enoplea</taxon>
        <taxon>Dorylaimia</taxon>
        <taxon>Mermithida</taxon>
        <taxon>Mermithoidea</taxon>
        <taxon>Mermithidae</taxon>
        <taxon>Romanomermis</taxon>
    </lineage>
</organism>
<reference evidence="2" key="1">
    <citation type="submission" date="2022-11" db="UniProtKB">
        <authorList>
            <consortium name="WormBaseParasite"/>
        </authorList>
    </citation>
    <scope>IDENTIFICATION</scope>
</reference>
<evidence type="ECO:0000313" key="1">
    <source>
        <dbReference type="Proteomes" id="UP000887565"/>
    </source>
</evidence>
<sequence length="68" mass="7845">MSTFTNHLGEYGTYLPEFACIDGHCRDKKYGILRKKILNPQKYLPTGVELTTMTNDIFSRTTKQESLE</sequence>
<protein>
    <submittedName>
        <fullName evidence="2">Uncharacterized protein</fullName>
    </submittedName>
</protein>
<dbReference type="AlphaFoldDB" id="A0A915KAA1"/>
<name>A0A915KAA1_ROMCU</name>
<accession>A0A915KAA1</accession>
<evidence type="ECO:0000313" key="2">
    <source>
        <dbReference type="WBParaSite" id="nRc.2.0.1.t34843-RA"/>
    </source>
</evidence>
<proteinExistence type="predicted"/>
<dbReference type="Proteomes" id="UP000887565">
    <property type="component" value="Unplaced"/>
</dbReference>
<keyword evidence="1" id="KW-1185">Reference proteome</keyword>
<dbReference type="WBParaSite" id="nRc.2.0.1.t34843-RA">
    <property type="protein sequence ID" value="nRc.2.0.1.t34843-RA"/>
    <property type="gene ID" value="nRc.2.0.1.g34843"/>
</dbReference>